<dbReference type="PANTHER" id="PTHR11707">
    <property type="entry name" value="L-ASPARAGINASE"/>
    <property type="match status" value="1"/>
</dbReference>
<reference evidence="8" key="1">
    <citation type="submission" date="2022-07" db="EMBL/GenBank/DDBJ databases">
        <title>Tahibacter sp., a new gammaproteobacterium isolated from the silt sample collected at pig farm.</title>
        <authorList>
            <person name="Chen H."/>
        </authorList>
    </citation>
    <scope>NUCLEOTIDE SEQUENCE</scope>
    <source>
        <strain evidence="8">P2K</strain>
    </source>
</reference>
<feature type="active site" evidence="3">
    <location>
        <position position="16"/>
    </location>
</feature>
<feature type="domain" description="L-asparaginase N-terminal" evidence="6">
    <location>
        <begin position="7"/>
        <end position="200"/>
    </location>
</feature>
<evidence type="ECO:0000259" key="6">
    <source>
        <dbReference type="Pfam" id="PF00710"/>
    </source>
</evidence>
<dbReference type="NCBIfam" id="TIGR00520">
    <property type="entry name" value="asnASE_II"/>
    <property type="match status" value="1"/>
</dbReference>
<evidence type="ECO:0000313" key="8">
    <source>
        <dbReference type="EMBL" id="MCQ4167576.1"/>
    </source>
</evidence>
<evidence type="ECO:0000256" key="5">
    <source>
        <dbReference type="RuleBase" id="RU004456"/>
    </source>
</evidence>
<proteinExistence type="inferred from homology"/>
<dbReference type="InterPro" id="IPR004550">
    <property type="entry name" value="AsnASE_II"/>
</dbReference>
<dbReference type="SUPFAM" id="SSF53774">
    <property type="entry name" value="Glutaminase/Asparaginase"/>
    <property type="match status" value="1"/>
</dbReference>
<dbReference type="PIRSF" id="PIRSF500176">
    <property type="entry name" value="L_ASNase"/>
    <property type="match status" value="1"/>
</dbReference>
<comment type="caution">
    <text evidence="8">The sequence shown here is derived from an EMBL/GenBank/DDBJ whole genome shotgun (WGS) entry which is preliminary data.</text>
</comment>
<dbReference type="SMART" id="SM00870">
    <property type="entry name" value="Asparaginase"/>
    <property type="match status" value="1"/>
</dbReference>
<dbReference type="InterPro" id="IPR040919">
    <property type="entry name" value="Asparaginase_C"/>
</dbReference>
<evidence type="ECO:0000259" key="7">
    <source>
        <dbReference type="Pfam" id="PF17763"/>
    </source>
</evidence>
<dbReference type="InterPro" id="IPR027474">
    <property type="entry name" value="L-asparaginase_N"/>
</dbReference>
<dbReference type="PROSITE" id="PS00917">
    <property type="entry name" value="ASN_GLN_ASE_2"/>
    <property type="match status" value="1"/>
</dbReference>
<dbReference type="InterPro" id="IPR027473">
    <property type="entry name" value="L-asparaginase_C"/>
</dbReference>
<dbReference type="EMBL" id="JANFQO010000035">
    <property type="protein sequence ID" value="MCQ4167576.1"/>
    <property type="molecule type" value="Genomic_DNA"/>
</dbReference>
<gene>
    <name evidence="8" type="ORF">NM961_22915</name>
</gene>
<accession>A0ABT1QZ57</accession>
<dbReference type="InterPro" id="IPR036152">
    <property type="entry name" value="Asp/glu_Ase-like_sf"/>
</dbReference>
<name>A0ABT1QZ57_9GAMM</name>
<dbReference type="SFLD" id="SFLDS00057">
    <property type="entry name" value="Glutaminase/Asparaginase"/>
    <property type="match status" value="1"/>
</dbReference>
<dbReference type="Pfam" id="PF00710">
    <property type="entry name" value="Asparaginase"/>
    <property type="match status" value="1"/>
</dbReference>
<evidence type="ECO:0000256" key="2">
    <source>
        <dbReference type="ARBA" id="ARBA00022801"/>
    </source>
</evidence>
<dbReference type="CDD" id="cd08964">
    <property type="entry name" value="L-asparaginase_II"/>
    <property type="match status" value="1"/>
</dbReference>
<dbReference type="RefSeq" id="WP_255916761.1">
    <property type="nucleotide sequence ID" value="NZ_JANFQO010000035.1"/>
</dbReference>
<evidence type="ECO:0000256" key="3">
    <source>
        <dbReference type="PROSITE-ProRule" id="PRU10099"/>
    </source>
</evidence>
<dbReference type="PANTHER" id="PTHR11707:SF28">
    <property type="entry name" value="60 KDA LYSOPHOSPHOLIPASE"/>
    <property type="match status" value="1"/>
</dbReference>
<sequence length="326" mass="34586">MSAPLSRIALLATGGTIAGAAEDPTRQLGYRAGAIGVQAMLATVPGLNSLATIESEQLFAIDSAYIEYGHWRQLARRVQTLLARPDIDGAVILHGTDTLEETAFFLHLTIDSDKPVVLTGAMRPATALGADGPMNIYHAVSAAAHPACRGLGTLIEFGDVLLAARGLQKRDSVPGAFSADQYGRLGLVKDRDVFVYQRPTRARGGFAVPEQLPKVNVLTAFVDLPPALIEAACQDADGLVFAGVGNGNLRQDWLQALAAAAARGVRIVRASRVSNGTTVRNGEVDDDAYGFISADNLTPLQARILLALGLTRDRSTAALQELFNRY</sequence>
<dbReference type="InterPro" id="IPR020827">
    <property type="entry name" value="Asparaginase/glutaminase_AS1"/>
</dbReference>
<dbReference type="PIRSF" id="PIRSF001220">
    <property type="entry name" value="L-ASNase_gatD"/>
    <property type="match status" value="1"/>
</dbReference>
<keyword evidence="2" id="KW-0378">Hydrolase</keyword>
<comment type="similarity">
    <text evidence="1 5">Belongs to the asparaginase 1 family.</text>
</comment>
<dbReference type="InterPro" id="IPR006034">
    <property type="entry name" value="Asparaginase/glutaminase-like"/>
</dbReference>
<dbReference type="InterPro" id="IPR037152">
    <property type="entry name" value="L-asparaginase_N_sf"/>
</dbReference>
<evidence type="ECO:0000256" key="4">
    <source>
        <dbReference type="PROSITE-ProRule" id="PRU10100"/>
    </source>
</evidence>
<evidence type="ECO:0000256" key="1">
    <source>
        <dbReference type="ARBA" id="ARBA00010518"/>
    </source>
</evidence>
<evidence type="ECO:0000313" key="9">
    <source>
        <dbReference type="Proteomes" id="UP001165498"/>
    </source>
</evidence>
<protein>
    <submittedName>
        <fullName evidence="8">Asparaginase</fullName>
    </submittedName>
</protein>
<feature type="domain" description="Asparaginase/glutaminase C-terminal" evidence="7">
    <location>
        <begin position="214"/>
        <end position="323"/>
    </location>
</feature>
<dbReference type="Gene3D" id="3.40.50.40">
    <property type="match status" value="1"/>
</dbReference>
<dbReference type="Pfam" id="PF17763">
    <property type="entry name" value="Asparaginase_C"/>
    <property type="match status" value="1"/>
</dbReference>
<feature type="active site" evidence="4">
    <location>
        <position position="96"/>
    </location>
</feature>
<dbReference type="PRINTS" id="PR00139">
    <property type="entry name" value="ASNGLNASE"/>
</dbReference>
<dbReference type="InterPro" id="IPR027475">
    <property type="entry name" value="Asparaginase/glutaminase_AS2"/>
</dbReference>
<dbReference type="Gene3D" id="3.40.50.1170">
    <property type="entry name" value="L-asparaginase, N-terminal domain"/>
    <property type="match status" value="1"/>
</dbReference>
<keyword evidence="9" id="KW-1185">Reference proteome</keyword>
<organism evidence="8 9">
    <name type="scientific">Tahibacter harae</name>
    <dbReference type="NCBI Taxonomy" id="2963937"/>
    <lineage>
        <taxon>Bacteria</taxon>
        <taxon>Pseudomonadati</taxon>
        <taxon>Pseudomonadota</taxon>
        <taxon>Gammaproteobacteria</taxon>
        <taxon>Lysobacterales</taxon>
        <taxon>Rhodanobacteraceae</taxon>
        <taxon>Tahibacter</taxon>
    </lineage>
</organism>
<dbReference type="PROSITE" id="PS00144">
    <property type="entry name" value="ASN_GLN_ASE_1"/>
    <property type="match status" value="1"/>
</dbReference>
<dbReference type="PROSITE" id="PS51732">
    <property type="entry name" value="ASN_GLN_ASE_3"/>
    <property type="match status" value="1"/>
</dbReference>
<dbReference type="Proteomes" id="UP001165498">
    <property type="component" value="Unassembled WGS sequence"/>
</dbReference>